<evidence type="ECO:0000256" key="6">
    <source>
        <dbReference type="RuleBase" id="RU003540"/>
    </source>
</evidence>
<dbReference type="GO" id="GO:0001786">
    <property type="term" value="F:phosphatidylserine binding"/>
    <property type="evidence" value="ECO:0007669"/>
    <property type="project" value="TreeGrafter"/>
</dbReference>
<keyword evidence="4 6" id="KW-0041">Annexin</keyword>
<dbReference type="InterPro" id="IPR018252">
    <property type="entry name" value="Annexin_repeat_CS"/>
</dbReference>
<dbReference type="Proteomes" id="UP000299102">
    <property type="component" value="Unassembled WGS sequence"/>
</dbReference>
<comment type="domain">
    <text evidence="6">A pair of annexin repeats may form one binding site for calcium and phospholipid.</text>
</comment>
<dbReference type="AlphaFoldDB" id="A0A4C1XEL5"/>
<name>A0A4C1XEL5_EUMVA</name>
<organism evidence="8 9">
    <name type="scientific">Eumeta variegata</name>
    <name type="common">Bagworm moth</name>
    <name type="synonym">Eumeta japonica</name>
    <dbReference type="NCBI Taxonomy" id="151549"/>
    <lineage>
        <taxon>Eukaryota</taxon>
        <taxon>Metazoa</taxon>
        <taxon>Ecdysozoa</taxon>
        <taxon>Arthropoda</taxon>
        <taxon>Hexapoda</taxon>
        <taxon>Insecta</taxon>
        <taxon>Pterygota</taxon>
        <taxon>Neoptera</taxon>
        <taxon>Endopterygota</taxon>
        <taxon>Lepidoptera</taxon>
        <taxon>Glossata</taxon>
        <taxon>Ditrysia</taxon>
        <taxon>Tineoidea</taxon>
        <taxon>Psychidae</taxon>
        <taxon>Oiketicinae</taxon>
        <taxon>Eumeta</taxon>
    </lineage>
</organism>
<evidence type="ECO:0000256" key="7">
    <source>
        <dbReference type="SAM" id="MobiDB-lite"/>
    </source>
</evidence>
<dbReference type="GO" id="GO:0012506">
    <property type="term" value="C:vesicle membrane"/>
    <property type="evidence" value="ECO:0007669"/>
    <property type="project" value="TreeGrafter"/>
</dbReference>
<sequence length="413" mass="46013">MYKHVQDCHNFPGTRINNQRKRNDETHDVERSCNLPMTRYDIQNLVVIKTTTGQREWEGRLPPSLQAAPLTASTANTTDDIIPTKDTRKTMSGQQYYPYKCTPTVYPADPFDPAADAETLRKAMKGFGTDEKAIIDVLCRRGIVQRLEIAEVFKTNYGKDLISELKSELSGNLENVIIALMTPLPHYYAKELHDAVSGLGTDEEAIIEILCTLSNYGIRTISAFYEQLYGKSLESDLKGDTSGHFKRLCVSLCMANRDENQGVDEGAAKADAEALAAAGEGQWGTDESVFNSILITRSYQQLRQIFAEYEQLSGKDIEESIKKEFSGSVEKGMLAIVKCVKSKVGFFAERLYYSMKGLGTNDKTLIRIVVSRSEIDLGDIKQAFLDKFGKPLESWIADDLTGDFGNVLVTLCA</sequence>
<evidence type="ECO:0000256" key="2">
    <source>
        <dbReference type="ARBA" id="ARBA00022737"/>
    </source>
</evidence>
<dbReference type="OrthoDB" id="37886at2759"/>
<dbReference type="SMART" id="SM00335">
    <property type="entry name" value="ANX"/>
    <property type="match status" value="4"/>
</dbReference>
<gene>
    <name evidence="8" type="primary">AnxB9</name>
    <name evidence="8" type="ORF">EVAR_55757_1</name>
</gene>
<proteinExistence type="inferred from homology"/>
<evidence type="ECO:0000256" key="5">
    <source>
        <dbReference type="ARBA" id="ARBA00023302"/>
    </source>
</evidence>
<dbReference type="FunFam" id="1.10.220.10:FF:000002">
    <property type="entry name" value="Annexin"/>
    <property type="match status" value="1"/>
</dbReference>
<dbReference type="GO" id="GO:0032509">
    <property type="term" value="P:endosome transport via multivesicular body sorting pathway"/>
    <property type="evidence" value="ECO:0007669"/>
    <property type="project" value="TreeGrafter"/>
</dbReference>
<dbReference type="GO" id="GO:0005737">
    <property type="term" value="C:cytoplasm"/>
    <property type="evidence" value="ECO:0007669"/>
    <property type="project" value="TreeGrafter"/>
</dbReference>
<reference evidence="8 9" key="1">
    <citation type="journal article" date="2019" name="Commun. Biol.">
        <title>The bagworm genome reveals a unique fibroin gene that provides high tensile strength.</title>
        <authorList>
            <person name="Kono N."/>
            <person name="Nakamura H."/>
            <person name="Ohtoshi R."/>
            <person name="Tomita M."/>
            <person name="Numata K."/>
            <person name="Arakawa K."/>
        </authorList>
    </citation>
    <scope>NUCLEOTIDE SEQUENCE [LARGE SCALE GENOMIC DNA]</scope>
</reference>
<evidence type="ECO:0000313" key="9">
    <source>
        <dbReference type="Proteomes" id="UP000299102"/>
    </source>
</evidence>
<dbReference type="GO" id="GO:0005886">
    <property type="term" value="C:plasma membrane"/>
    <property type="evidence" value="ECO:0007669"/>
    <property type="project" value="TreeGrafter"/>
</dbReference>
<keyword evidence="9" id="KW-1185">Reference proteome</keyword>
<dbReference type="Gene3D" id="1.10.220.10">
    <property type="entry name" value="Annexin"/>
    <property type="match status" value="4"/>
</dbReference>
<evidence type="ECO:0000256" key="1">
    <source>
        <dbReference type="ARBA" id="ARBA00007831"/>
    </source>
</evidence>
<dbReference type="InterPro" id="IPR001464">
    <property type="entry name" value="Annexin"/>
</dbReference>
<keyword evidence="3 6" id="KW-0106">Calcium</keyword>
<dbReference type="PANTHER" id="PTHR10502">
    <property type="entry name" value="ANNEXIN"/>
    <property type="match status" value="1"/>
</dbReference>
<dbReference type="PROSITE" id="PS00223">
    <property type="entry name" value="ANNEXIN_1"/>
    <property type="match status" value="2"/>
</dbReference>
<dbReference type="FunFam" id="1.10.220.10:FF:000001">
    <property type="entry name" value="Annexin"/>
    <property type="match status" value="1"/>
</dbReference>
<dbReference type="PANTHER" id="PTHR10502:SF233">
    <property type="entry name" value="ANNEXIN B9"/>
    <property type="match status" value="1"/>
</dbReference>
<dbReference type="EMBL" id="BGZK01000793">
    <property type="protein sequence ID" value="GBP60687.1"/>
    <property type="molecule type" value="Genomic_DNA"/>
</dbReference>
<evidence type="ECO:0000256" key="4">
    <source>
        <dbReference type="ARBA" id="ARBA00023216"/>
    </source>
</evidence>
<protein>
    <recommendedName>
        <fullName evidence="6">Annexin</fullName>
    </recommendedName>
</protein>
<evidence type="ECO:0000313" key="8">
    <source>
        <dbReference type="EMBL" id="GBP60687.1"/>
    </source>
</evidence>
<dbReference type="PROSITE" id="PS51897">
    <property type="entry name" value="ANNEXIN_2"/>
    <property type="match status" value="4"/>
</dbReference>
<comment type="similarity">
    <text evidence="1 6">Belongs to the annexin family.</text>
</comment>
<dbReference type="GO" id="GO:0005509">
    <property type="term" value="F:calcium ion binding"/>
    <property type="evidence" value="ECO:0007669"/>
    <property type="project" value="InterPro"/>
</dbReference>
<dbReference type="STRING" id="151549.A0A4C1XEL5"/>
<keyword evidence="2 6" id="KW-0677">Repeat</keyword>
<dbReference type="FunFam" id="1.10.220.10:FF:000004">
    <property type="entry name" value="Annexin"/>
    <property type="match status" value="1"/>
</dbReference>
<dbReference type="Pfam" id="PF00191">
    <property type="entry name" value="Annexin"/>
    <property type="match status" value="4"/>
</dbReference>
<dbReference type="GO" id="GO:0005544">
    <property type="term" value="F:calcium-dependent phospholipid binding"/>
    <property type="evidence" value="ECO:0007669"/>
    <property type="project" value="UniProtKB-KW"/>
</dbReference>
<dbReference type="SUPFAM" id="SSF47874">
    <property type="entry name" value="Annexin"/>
    <property type="match status" value="1"/>
</dbReference>
<feature type="region of interest" description="Disordered" evidence="7">
    <location>
        <begin position="1"/>
        <end position="28"/>
    </location>
</feature>
<dbReference type="FunFam" id="1.10.220.10:FF:000010">
    <property type="entry name" value="Annexin"/>
    <property type="match status" value="1"/>
</dbReference>
<dbReference type="PRINTS" id="PR00196">
    <property type="entry name" value="ANNEXIN"/>
</dbReference>
<dbReference type="GO" id="GO:0005634">
    <property type="term" value="C:nucleus"/>
    <property type="evidence" value="ECO:0007669"/>
    <property type="project" value="TreeGrafter"/>
</dbReference>
<comment type="caution">
    <text evidence="8">The sequence shown here is derived from an EMBL/GenBank/DDBJ whole genome shotgun (WGS) entry which is preliminary data.</text>
</comment>
<accession>A0A4C1XEL5</accession>
<dbReference type="InterPro" id="IPR018502">
    <property type="entry name" value="Annexin_repeat"/>
</dbReference>
<dbReference type="InterPro" id="IPR037104">
    <property type="entry name" value="Annexin_sf"/>
</dbReference>
<keyword evidence="5 6" id="KW-0111">Calcium/phospholipid-binding</keyword>
<evidence type="ECO:0000256" key="3">
    <source>
        <dbReference type="ARBA" id="ARBA00022837"/>
    </source>
</evidence>